<proteinExistence type="predicted"/>
<evidence type="ECO:0000313" key="3">
    <source>
        <dbReference type="Proteomes" id="UP001338137"/>
    </source>
</evidence>
<sequence>MSRDESADNKNPMSKETEKERVSRRSLLKTLSVGGAVLAGNVLAAKLAFADNPKGNQDEQQGIGNGRDKDEKGKGGDPLLQVSNVRQLLELPPGHLKDGTIVYVGGYHRLGDGGAKLVRWIDGSTRADNGGTVHKAAGNKKGCWEVIHQGVADFRWFGLFDGSKNADDALDAMVNDLSIHRIEAHTDLNFIGRHTYHRSDIELDFHGHTVTTEGIVLNTKDNPFGAVLFFQGTATGDIQTVTLSKNIAELSDILEVPSSSAFQVEDWWNAQVNNNPGGKAQRELDYLLMVTEIIDSTHIRVNYKLGWALAAGRVITYKKMKPVFHCHVRNMKFVGVPVPPTNSTTVRPFETWDQIGSNPVAYEFAVRCDASGIVATKVFWPVVQRRYCTHYVTERCELYNPEERDWGGTGYLTQQLNVLYGHVRDCNTSNARHLNDFTCAGYCMVENCHGDGDDYGPFVTHGQFEHDLVYIGNSGLLSFANSGTTWGDSAKRITVKKHIATRIVAHKKLTDLTLEDVHAIKKEGLDNSGTIWANADGLQMRGCTTEMMLTLSQSSNRSARKNIADGCTFGMTPDYEIARPVRSTAVGNLPVSSDFVMQNCEFINVDNNHIGSINRLVLINTWFTGVSPTSRPVRVGSVDVTVQGGGFRNSGLLLTGTFDSVATGTEDQSIAVGGGAQLSGTNAEKAFLKSNNTKGVVTWSFGDCKSTAADSSTAHFSIPAGTSNLKAIGARFTNGKYEAAATAFGNGRYFFLTSCIEQGVNRTVLPPENDTIKHSAGNITLS</sequence>
<feature type="region of interest" description="Disordered" evidence="1">
    <location>
        <begin position="1"/>
        <end position="24"/>
    </location>
</feature>
<dbReference type="RefSeq" id="WP_326075175.1">
    <property type="nucleotide sequence ID" value="NZ_JARLKY010000088.1"/>
</dbReference>
<reference evidence="2 3" key="1">
    <citation type="submission" date="2023-03" db="EMBL/GenBank/DDBJ databases">
        <title>Bacillus Genome Sequencing.</title>
        <authorList>
            <person name="Dunlap C."/>
        </authorList>
    </citation>
    <scope>NUCLEOTIDE SEQUENCE [LARGE SCALE GENOMIC DNA]</scope>
    <source>
        <strain evidence="2 3">BD-533</strain>
    </source>
</reference>
<evidence type="ECO:0000256" key="1">
    <source>
        <dbReference type="SAM" id="MobiDB-lite"/>
    </source>
</evidence>
<organism evidence="2 3">
    <name type="scientific">Paenibacillus alba</name>
    <dbReference type="NCBI Taxonomy" id="1197127"/>
    <lineage>
        <taxon>Bacteria</taxon>
        <taxon>Bacillati</taxon>
        <taxon>Bacillota</taxon>
        <taxon>Bacilli</taxon>
        <taxon>Bacillales</taxon>
        <taxon>Paenibacillaceae</taxon>
        <taxon>Paenibacillus</taxon>
    </lineage>
</organism>
<evidence type="ECO:0000313" key="2">
    <source>
        <dbReference type="EMBL" id="MEC0231217.1"/>
    </source>
</evidence>
<evidence type="ECO:0008006" key="4">
    <source>
        <dbReference type="Google" id="ProtNLM"/>
    </source>
</evidence>
<keyword evidence="3" id="KW-1185">Reference proteome</keyword>
<feature type="region of interest" description="Disordered" evidence="1">
    <location>
        <begin position="52"/>
        <end position="79"/>
    </location>
</feature>
<gene>
    <name evidence="2" type="ORF">P4I72_29385</name>
</gene>
<accession>A0ABU6GAJ5</accession>
<feature type="compositionally biased region" description="Basic and acidic residues" evidence="1">
    <location>
        <begin position="66"/>
        <end position="75"/>
    </location>
</feature>
<protein>
    <recommendedName>
        <fullName evidence="4">Peptidase C14</fullName>
    </recommendedName>
</protein>
<name>A0ABU6GAJ5_9BACL</name>
<dbReference type="PROSITE" id="PS51318">
    <property type="entry name" value="TAT"/>
    <property type="match status" value="1"/>
</dbReference>
<dbReference type="InterPro" id="IPR006311">
    <property type="entry name" value="TAT_signal"/>
</dbReference>
<dbReference type="Proteomes" id="UP001338137">
    <property type="component" value="Unassembled WGS sequence"/>
</dbReference>
<comment type="caution">
    <text evidence="2">The sequence shown here is derived from an EMBL/GenBank/DDBJ whole genome shotgun (WGS) entry which is preliminary data.</text>
</comment>
<dbReference type="EMBL" id="JARLKY010000088">
    <property type="protein sequence ID" value="MEC0231217.1"/>
    <property type="molecule type" value="Genomic_DNA"/>
</dbReference>
<feature type="compositionally biased region" description="Basic and acidic residues" evidence="1">
    <location>
        <begin position="1"/>
        <end position="23"/>
    </location>
</feature>